<feature type="domain" description="SHSP" evidence="1">
    <location>
        <begin position="30"/>
        <end position="142"/>
    </location>
</feature>
<accession>A0A382MMC0</accession>
<dbReference type="InterPro" id="IPR002068">
    <property type="entry name" value="A-crystallin/Hsp20_dom"/>
</dbReference>
<dbReference type="PANTHER" id="PTHR47062:SF1">
    <property type="entry name" value="SMALL HEAT SHOCK PROTEIN IBPA"/>
    <property type="match status" value="1"/>
</dbReference>
<dbReference type="SUPFAM" id="SSF49764">
    <property type="entry name" value="HSP20-like chaperones"/>
    <property type="match status" value="1"/>
</dbReference>
<evidence type="ECO:0000259" key="1">
    <source>
        <dbReference type="PROSITE" id="PS01031"/>
    </source>
</evidence>
<proteinExistence type="predicted"/>
<sequence>MVNSLLSMTDFDRLFVGWDRVHNELANINGLSRGNYPRYNIIKGEDKYRIEMGLAGWDRDSIKITQDKGSLTIEGVDKQEIKNKAKGERYLYKGISGKTFRKVFTLGEHVNVSEADFSEGMLTVNLKVDPPESEQPRLININ</sequence>
<dbReference type="PROSITE" id="PS01031">
    <property type="entry name" value="SHSP"/>
    <property type="match status" value="1"/>
</dbReference>
<dbReference type="PANTHER" id="PTHR47062">
    <property type="match status" value="1"/>
</dbReference>
<evidence type="ECO:0000313" key="2">
    <source>
        <dbReference type="EMBL" id="SVC49959.1"/>
    </source>
</evidence>
<dbReference type="Pfam" id="PF00011">
    <property type="entry name" value="HSP20"/>
    <property type="match status" value="1"/>
</dbReference>
<dbReference type="InterPro" id="IPR008978">
    <property type="entry name" value="HSP20-like_chaperone"/>
</dbReference>
<organism evidence="2">
    <name type="scientific">marine metagenome</name>
    <dbReference type="NCBI Taxonomy" id="408172"/>
    <lineage>
        <taxon>unclassified sequences</taxon>
        <taxon>metagenomes</taxon>
        <taxon>ecological metagenomes</taxon>
    </lineage>
</organism>
<gene>
    <name evidence="2" type="ORF">METZ01_LOCUS302813</name>
</gene>
<protein>
    <recommendedName>
        <fullName evidence="1">SHSP domain-containing protein</fullName>
    </recommendedName>
</protein>
<dbReference type="Gene3D" id="2.60.40.790">
    <property type="match status" value="1"/>
</dbReference>
<dbReference type="AlphaFoldDB" id="A0A382MMC0"/>
<dbReference type="EMBL" id="UINC01094592">
    <property type="protein sequence ID" value="SVC49959.1"/>
    <property type="molecule type" value="Genomic_DNA"/>
</dbReference>
<reference evidence="2" key="1">
    <citation type="submission" date="2018-05" db="EMBL/GenBank/DDBJ databases">
        <authorList>
            <person name="Lanie J.A."/>
            <person name="Ng W.-L."/>
            <person name="Kazmierczak K.M."/>
            <person name="Andrzejewski T.M."/>
            <person name="Davidsen T.M."/>
            <person name="Wayne K.J."/>
            <person name="Tettelin H."/>
            <person name="Glass J.I."/>
            <person name="Rusch D."/>
            <person name="Podicherti R."/>
            <person name="Tsui H.-C.T."/>
            <person name="Winkler M.E."/>
        </authorList>
    </citation>
    <scope>NUCLEOTIDE SEQUENCE</scope>
</reference>
<name>A0A382MMC0_9ZZZZ</name>